<organism evidence="7 8">
    <name type="scientific">Methylobacterium phyllostachyos</name>
    <dbReference type="NCBI Taxonomy" id="582672"/>
    <lineage>
        <taxon>Bacteria</taxon>
        <taxon>Pseudomonadati</taxon>
        <taxon>Pseudomonadota</taxon>
        <taxon>Alphaproteobacteria</taxon>
        <taxon>Hyphomicrobiales</taxon>
        <taxon>Methylobacteriaceae</taxon>
        <taxon>Methylobacterium</taxon>
    </lineage>
</organism>
<sequence length="179" mass="19084">MTAVAFDTLKFARALREKAKLSPEQAEGLADALVDVLDSNLATKADIRELRADIQVVRGDIEALKIQSRADIEALRLATQGDIESLRVTTKADSDNLRLSTSSDIEALRLSTTAGLEGLRVETKAGLDGLRLETKAEIEAVKGAIAAAKVETVHWLVGAIGFQTLAVLGAVVALTRTLH</sequence>
<proteinExistence type="predicted"/>
<name>A0A1H0E873_9HYPH</name>
<dbReference type="RefSeq" id="WP_091718219.1">
    <property type="nucleotide sequence ID" value="NZ_FNHS01000011.1"/>
</dbReference>
<comment type="subcellular location">
    <subcellularLocation>
        <location evidence="1">Membrane</location>
    </subcellularLocation>
</comment>
<accession>A0A1H0E873</accession>
<evidence type="ECO:0000256" key="1">
    <source>
        <dbReference type="ARBA" id="ARBA00004370"/>
    </source>
</evidence>
<evidence type="ECO:0000256" key="2">
    <source>
        <dbReference type="ARBA" id="ARBA00022692"/>
    </source>
</evidence>
<evidence type="ECO:0000256" key="6">
    <source>
        <dbReference type="SAM" id="Phobius"/>
    </source>
</evidence>
<keyword evidence="2 6" id="KW-0812">Transmembrane</keyword>
<keyword evidence="8" id="KW-1185">Reference proteome</keyword>
<dbReference type="EMBL" id="FNHS01000011">
    <property type="protein sequence ID" value="SDN78523.1"/>
    <property type="molecule type" value="Genomic_DNA"/>
</dbReference>
<evidence type="ECO:0000256" key="5">
    <source>
        <dbReference type="ARBA" id="ARBA00023136"/>
    </source>
</evidence>
<evidence type="ECO:0000313" key="8">
    <source>
        <dbReference type="Proteomes" id="UP000198704"/>
    </source>
</evidence>
<evidence type="ECO:0000313" key="7">
    <source>
        <dbReference type="EMBL" id="SDN78523.1"/>
    </source>
</evidence>
<evidence type="ECO:0000256" key="3">
    <source>
        <dbReference type="ARBA" id="ARBA00022989"/>
    </source>
</evidence>
<dbReference type="AlphaFoldDB" id="A0A1H0E873"/>
<dbReference type="OrthoDB" id="7991866at2"/>
<evidence type="ECO:0000256" key="4">
    <source>
        <dbReference type="ARBA" id="ARBA00023054"/>
    </source>
</evidence>
<gene>
    <name evidence="7" type="ORF">SAMN05216360_11186</name>
</gene>
<keyword evidence="4" id="KW-0175">Coiled coil</keyword>
<evidence type="ECO:0008006" key="9">
    <source>
        <dbReference type="Google" id="ProtNLM"/>
    </source>
</evidence>
<protein>
    <recommendedName>
        <fullName evidence="9">DUF1640 domain-containing protein</fullName>
    </recommendedName>
</protein>
<keyword evidence="3 6" id="KW-1133">Transmembrane helix</keyword>
<keyword evidence="5 6" id="KW-0472">Membrane</keyword>
<dbReference type="Pfam" id="PF07798">
    <property type="entry name" value="CCDC90-like"/>
    <property type="match status" value="1"/>
</dbReference>
<dbReference type="InterPro" id="IPR024461">
    <property type="entry name" value="CCDC90-like"/>
</dbReference>
<reference evidence="8" key="1">
    <citation type="submission" date="2016-10" db="EMBL/GenBank/DDBJ databases">
        <authorList>
            <person name="Varghese N."/>
            <person name="Submissions S."/>
        </authorList>
    </citation>
    <scope>NUCLEOTIDE SEQUENCE [LARGE SCALE GENOMIC DNA]</scope>
    <source>
        <strain evidence="8">BL47</strain>
    </source>
</reference>
<dbReference type="STRING" id="582672.SAMN05216360_11186"/>
<dbReference type="GO" id="GO:0016020">
    <property type="term" value="C:membrane"/>
    <property type="evidence" value="ECO:0007669"/>
    <property type="project" value="UniProtKB-SubCell"/>
</dbReference>
<feature type="transmembrane region" description="Helical" evidence="6">
    <location>
        <begin position="153"/>
        <end position="174"/>
    </location>
</feature>
<dbReference type="Proteomes" id="UP000198704">
    <property type="component" value="Unassembled WGS sequence"/>
</dbReference>